<dbReference type="InterPro" id="IPR048124">
    <property type="entry name" value="Tannase_B"/>
</dbReference>
<dbReference type="Proteomes" id="UP000051176">
    <property type="component" value="Unassembled WGS sequence"/>
</dbReference>
<evidence type="ECO:0000313" key="2">
    <source>
        <dbReference type="EMBL" id="KRK36791.1"/>
    </source>
</evidence>
<dbReference type="Gene3D" id="3.40.50.1820">
    <property type="entry name" value="alpha/beta hydrolase"/>
    <property type="match status" value="1"/>
</dbReference>
<dbReference type="AlphaFoldDB" id="A0A0R1H2G9"/>
<gene>
    <name evidence="2" type="ORF">FD07_GL000531</name>
</gene>
<dbReference type="eggNOG" id="COG0657">
    <property type="taxonomic scope" value="Bacteria"/>
</dbReference>
<comment type="caution">
    <text evidence="2">The sequence shown here is derived from an EMBL/GenBank/DDBJ whole genome shotgun (WGS) entry which is preliminary data.</text>
</comment>
<dbReference type="EMBL" id="AZCZ01000016">
    <property type="protein sequence ID" value="KRK36791.1"/>
    <property type="molecule type" value="Genomic_DNA"/>
</dbReference>
<dbReference type="NCBIfam" id="NF041556">
    <property type="entry name" value="tannase_B"/>
    <property type="match status" value="1"/>
</dbReference>
<organism evidence="2 3">
    <name type="scientific">Levilactobacillus parabrevis ATCC 53295</name>
    <dbReference type="NCBI Taxonomy" id="1267003"/>
    <lineage>
        <taxon>Bacteria</taxon>
        <taxon>Bacillati</taxon>
        <taxon>Bacillota</taxon>
        <taxon>Bacilli</taxon>
        <taxon>Lactobacillales</taxon>
        <taxon>Lactobacillaceae</taxon>
        <taxon>Levilactobacillus</taxon>
    </lineage>
</organism>
<dbReference type="PATRIC" id="fig|1267003.4.peg.569"/>
<reference evidence="2 3" key="1">
    <citation type="journal article" date="2015" name="Genome Announc.">
        <title>Expanding the biotechnology potential of lactobacilli through comparative genomics of 213 strains and associated genera.</title>
        <authorList>
            <person name="Sun Z."/>
            <person name="Harris H.M."/>
            <person name="McCann A."/>
            <person name="Guo C."/>
            <person name="Argimon S."/>
            <person name="Zhang W."/>
            <person name="Yang X."/>
            <person name="Jeffery I.B."/>
            <person name="Cooney J.C."/>
            <person name="Kagawa T.F."/>
            <person name="Liu W."/>
            <person name="Song Y."/>
            <person name="Salvetti E."/>
            <person name="Wrobel A."/>
            <person name="Rasinkangas P."/>
            <person name="Parkhill J."/>
            <person name="Rea M.C."/>
            <person name="O'Sullivan O."/>
            <person name="Ritari J."/>
            <person name="Douillard F.P."/>
            <person name="Paul Ross R."/>
            <person name="Yang R."/>
            <person name="Briner A.E."/>
            <person name="Felis G.E."/>
            <person name="de Vos W.M."/>
            <person name="Barrangou R."/>
            <person name="Klaenhammer T.R."/>
            <person name="Caufield P.W."/>
            <person name="Cui Y."/>
            <person name="Zhang H."/>
            <person name="O'Toole P.W."/>
        </authorList>
    </citation>
    <scope>NUCLEOTIDE SEQUENCE [LARGE SCALE GENOMIC DNA]</scope>
    <source>
        <strain evidence="2 3">ATCC 53295</strain>
    </source>
</reference>
<dbReference type="Pfam" id="PF20434">
    <property type="entry name" value="BD-FAE"/>
    <property type="match status" value="1"/>
</dbReference>
<accession>A0A0R1H2G9</accession>
<evidence type="ECO:0000313" key="3">
    <source>
        <dbReference type="Proteomes" id="UP000051176"/>
    </source>
</evidence>
<proteinExistence type="predicted"/>
<name>A0A0R1H2G9_9LACO</name>
<dbReference type="InterPro" id="IPR029058">
    <property type="entry name" value="AB_hydrolase_fold"/>
</dbReference>
<feature type="domain" description="BD-FAE-like" evidence="1">
    <location>
        <begin position="98"/>
        <end position="215"/>
    </location>
</feature>
<sequence>MAMTTPLRFDETRYQSAQVTIDGQVLRYRAFLGLDYVTMPVDAIQQLNVFVPEPYFNNGQVNGYTRVTAPIFMPNTVGDYLPGPRDFPGNQESFSRGATILQALMRGYVVVSAGLRGRTSKTAQGEYSGKAPAFIIDMKAAIRYVKFNAGWLPGNPARIVTNGASAGGAIAALAGASGNADFFETALQDLGAAPATDDIFAVSAYCPIHNLEHADAAYEWQFNGLTEWHQQHCTVVNNQVKRTSSSGELTVSEQRLSSELKSAFVPYLNHLELKDHAGNPLQLQADGSGSFRRFIDDYLTVSAQRALSTGNDVTAFPGVKVNNGRVASLDWSAYLRGITRMKRVSAFDALDLSSPEASLFGSRLIAARHFTTFAQEHSAVPAQLADTSLVAAINPLTYLMAHQSQIAQHWRIRHGAADRDTAFAIPVILATNLQNHGLDVDFALPWGRPHSGDYDLSELFDWIDNLCQTAT</sequence>
<dbReference type="SUPFAM" id="SSF53474">
    <property type="entry name" value="alpha/beta-Hydrolases"/>
    <property type="match status" value="1"/>
</dbReference>
<dbReference type="InterPro" id="IPR049492">
    <property type="entry name" value="BD-FAE-like_dom"/>
</dbReference>
<protein>
    <submittedName>
        <fullName evidence="2">Tannase</fullName>
    </submittedName>
</protein>
<evidence type="ECO:0000259" key="1">
    <source>
        <dbReference type="Pfam" id="PF20434"/>
    </source>
</evidence>
<dbReference type="STRING" id="357278.IV61_GL000586"/>
<keyword evidence="3" id="KW-1185">Reference proteome</keyword>